<keyword evidence="1" id="KW-1133">Transmembrane helix</keyword>
<dbReference type="RefSeq" id="WP_311554785.1">
    <property type="nucleotide sequence ID" value="NZ_JAVREJ010000002.1"/>
</dbReference>
<feature type="transmembrane region" description="Helical" evidence="1">
    <location>
        <begin position="85"/>
        <end position="102"/>
    </location>
</feature>
<evidence type="ECO:0000256" key="1">
    <source>
        <dbReference type="SAM" id="Phobius"/>
    </source>
</evidence>
<dbReference type="EMBL" id="JAVREJ010000002">
    <property type="protein sequence ID" value="MDT0348853.1"/>
    <property type="molecule type" value="Genomic_DNA"/>
</dbReference>
<sequence>MARDDRPARARTRETPPVPVRAAGVLVGLETLAAVVFAVVLALRATATQLGMGAVVGEALFFLLVAVALGAVAAGLVTGRRWARTPAIVTQLLLLPVVYSLIGPSRQLVLGLVAGVVVVAAFMLLISERSRAWSMGDER</sequence>
<evidence type="ECO:0000313" key="3">
    <source>
        <dbReference type="Proteomes" id="UP001183202"/>
    </source>
</evidence>
<keyword evidence="3" id="KW-1185">Reference proteome</keyword>
<evidence type="ECO:0000313" key="2">
    <source>
        <dbReference type="EMBL" id="MDT0348853.1"/>
    </source>
</evidence>
<proteinExistence type="predicted"/>
<comment type="caution">
    <text evidence="2">The sequence shown here is derived from an EMBL/GenBank/DDBJ whole genome shotgun (WGS) entry which is preliminary data.</text>
</comment>
<feature type="transmembrane region" description="Helical" evidence="1">
    <location>
        <begin position="20"/>
        <end position="47"/>
    </location>
</feature>
<gene>
    <name evidence="2" type="ORF">RM445_04870</name>
</gene>
<feature type="transmembrane region" description="Helical" evidence="1">
    <location>
        <begin position="108"/>
        <end position="126"/>
    </location>
</feature>
<dbReference type="Proteomes" id="UP001183202">
    <property type="component" value="Unassembled WGS sequence"/>
</dbReference>
<feature type="transmembrane region" description="Helical" evidence="1">
    <location>
        <begin position="59"/>
        <end position="78"/>
    </location>
</feature>
<organism evidence="2 3">
    <name type="scientific">Pseudonocardia charpentierae</name>
    <dbReference type="NCBI Taxonomy" id="3075545"/>
    <lineage>
        <taxon>Bacteria</taxon>
        <taxon>Bacillati</taxon>
        <taxon>Actinomycetota</taxon>
        <taxon>Actinomycetes</taxon>
        <taxon>Pseudonocardiales</taxon>
        <taxon>Pseudonocardiaceae</taxon>
        <taxon>Pseudonocardia</taxon>
    </lineage>
</organism>
<evidence type="ECO:0008006" key="4">
    <source>
        <dbReference type="Google" id="ProtNLM"/>
    </source>
</evidence>
<keyword evidence="1" id="KW-0812">Transmembrane</keyword>
<reference evidence="3" key="1">
    <citation type="submission" date="2023-07" db="EMBL/GenBank/DDBJ databases">
        <title>30 novel species of actinomycetes from the DSMZ collection.</title>
        <authorList>
            <person name="Nouioui I."/>
        </authorList>
    </citation>
    <scope>NUCLEOTIDE SEQUENCE [LARGE SCALE GENOMIC DNA]</scope>
    <source>
        <strain evidence="3">DSM 45834</strain>
    </source>
</reference>
<keyword evidence="1" id="KW-0472">Membrane</keyword>
<protein>
    <recommendedName>
        <fullName evidence="4">Integral membrane protein</fullName>
    </recommendedName>
</protein>
<accession>A0ABU2N5U1</accession>
<name>A0ABU2N5U1_9PSEU</name>